<organism evidence="5 6">
    <name type="scientific">Candidatus Alloenteromonas pullistercoris</name>
    <dbReference type="NCBI Taxonomy" id="2840785"/>
    <lineage>
        <taxon>Bacteria</taxon>
        <taxon>Bacillati</taxon>
        <taxon>Bacillota</taxon>
        <taxon>Bacillota incertae sedis</taxon>
        <taxon>Candidatus Alloenteromonas</taxon>
    </lineage>
</organism>
<evidence type="ECO:0000313" key="5">
    <source>
        <dbReference type="EMBL" id="MBO8426844.1"/>
    </source>
</evidence>
<dbReference type="GO" id="GO:0000027">
    <property type="term" value="P:ribosomal large subunit assembly"/>
    <property type="evidence" value="ECO:0007669"/>
    <property type="project" value="UniProtKB-UniRule"/>
</dbReference>
<feature type="binding site" evidence="3">
    <location>
        <begin position="126"/>
        <end position="129"/>
    </location>
    <ligand>
        <name>GTP</name>
        <dbReference type="ChEBI" id="CHEBI:37565"/>
    </ligand>
</feature>
<accession>A0A9D9GW43</accession>
<keyword evidence="2 3" id="KW-0342">GTP-binding</keyword>
<feature type="domain" description="Tr-type G" evidence="4">
    <location>
        <begin position="1"/>
        <end position="198"/>
    </location>
</feature>
<dbReference type="Gene3D" id="3.40.50.300">
    <property type="entry name" value="P-loop containing nucleotide triphosphate hydrolases"/>
    <property type="match status" value="1"/>
</dbReference>
<dbReference type="InterPro" id="IPR006298">
    <property type="entry name" value="BipA"/>
</dbReference>
<dbReference type="InterPro" id="IPR000640">
    <property type="entry name" value="EFG_V-like"/>
</dbReference>
<dbReference type="SUPFAM" id="SSF54980">
    <property type="entry name" value="EF-G C-terminal domain-like"/>
    <property type="match status" value="2"/>
</dbReference>
<dbReference type="InterPro" id="IPR047041">
    <property type="entry name" value="BipA_GTP-bd_dom"/>
</dbReference>
<dbReference type="InterPro" id="IPR035651">
    <property type="entry name" value="BipA_V"/>
</dbReference>
<dbReference type="Pfam" id="PF21018">
    <property type="entry name" value="BipA_C"/>
    <property type="match status" value="1"/>
</dbReference>
<dbReference type="InterPro" id="IPR005225">
    <property type="entry name" value="Small_GTP-bd"/>
</dbReference>
<feature type="binding site" evidence="3">
    <location>
        <begin position="13"/>
        <end position="18"/>
    </location>
    <ligand>
        <name>GTP</name>
        <dbReference type="ChEBI" id="CHEBI:37565"/>
    </ligand>
</feature>
<protein>
    <recommendedName>
        <fullName evidence="3">Large ribosomal subunit assembly factor BipA</fullName>
        <ecNumber evidence="3">3.6.5.-</ecNumber>
    </recommendedName>
    <alternativeName>
        <fullName evidence="3">GTP-binding protein BipA</fullName>
    </alternativeName>
</protein>
<dbReference type="CDD" id="cd03710">
    <property type="entry name" value="BipA_TypA_C"/>
    <property type="match status" value="1"/>
</dbReference>
<keyword evidence="3" id="KW-0699">rRNA-binding</keyword>
<dbReference type="SUPFAM" id="SSF50447">
    <property type="entry name" value="Translation proteins"/>
    <property type="match status" value="1"/>
</dbReference>
<gene>
    <name evidence="5" type="primary">typA</name>
    <name evidence="3" type="synonym">bipA</name>
    <name evidence="5" type="ORF">IAC61_06015</name>
</gene>
<dbReference type="InterPro" id="IPR027417">
    <property type="entry name" value="P-loop_NTPase"/>
</dbReference>
<dbReference type="PROSITE" id="PS51722">
    <property type="entry name" value="G_TR_2"/>
    <property type="match status" value="1"/>
</dbReference>
<comment type="caution">
    <text evidence="5">The sequence shown here is derived from an EMBL/GenBank/DDBJ whole genome shotgun (WGS) entry which is preliminary data.</text>
</comment>
<dbReference type="NCBIfam" id="TIGR01394">
    <property type="entry name" value="TypA_BipA"/>
    <property type="match status" value="1"/>
</dbReference>
<comment type="function">
    <text evidence="3">A 50S ribosomal subunit assembly protein with GTPase activity, required for 50S subunit assembly at low temperatures, may also play a role in translation. Binds GTP and analogs. Binds the 70S ribosome between the 30S and 50S subunits, in a similar position as ribosome-bound EF-G; it contacts a number of ribosomal proteins, both rRNAs and the A-site tRNA.</text>
</comment>
<dbReference type="Pfam" id="PF00009">
    <property type="entry name" value="GTP_EFTU"/>
    <property type="match status" value="1"/>
</dbReference>
<sequence>MDMRNIAIIAHVDHGKTTLVNALLANSGAFRANEAVLDRAMDSNPQERERGITILAKTTSIVYKGTKINIVDTPGHADFGGEVERIMHMVDGCLLLVDAFEGTMPQTRFVLKNAIENHIKPVVVINKVDRPNADPKKAVDEVLDLFIELGASDDMLDFPVVYASALNGTSSYDPDPSTQQKGMDPIFETIIKEIPEPDCDPSGPFRMQPALLDYNEFVGRIGIGTIRGGSVKVGDTVADISPNGESKTFKVMKLYSFEGLKRVEVSKAECGDICAIAGNPELNVGDTIGADPSVEPLPPLRIDEPTLQMEFGTNSSPLRGQDGKFVTARVIEERLYEEVQRDVSLRYKRIPNTETWTVSGRGELHLSVLIEAMRREGYELEVSKPHVIIREIDGVKCEPYEDLQIDVPSEFVGDIMDTLGQRGGLMSDMIESNGQTRLVYVIPSRGLLGFVSNFLTLTKGYGIINHTFKEYRPVYAHSVGERPLGVLVSVDKGQATPYSIEKVEEHGTMFIAPGAVCYEGMIVGEHRYPVDLAVNVTAAKPQTNVRSSTKDQTVVLKAPRKMTLEACLDYINSDELVEITPTAFRMRKRILSTPERKKFDAKRKAQAEENK</sequence>
<evidence type="ECO:0000313" key="6">
    <source>
        <dbReference type="Proteomes" id="UP000823634"/>
    </source>
</evidence>
<dbReference type="Pfam" id="PF00679">
    <property type="entry name" value="EFG_C"/>
    <property type="match status" value="1"/>
</dbReference>
<dbReference type="Pfam" id="PF03144">
    <property type="entry name" value="GTP_EFTU_D2"/>
    <property type="match status" value="1"/>
</dbReference>
<proteinExistence type="inferred from homology"/>
<dbReference type="InterPro" id="IPR048876">
    <property type="entry name" value="BipA_C"/>
</dbReference>
<dbReference type="PANTHER" id="PTHR42908:SF8">
    <property type="entry name" value="TR-TYPE G DOMAIN-CONTAINING PROTEIN"/>
    <property type="match status" value="1"/>
</dbReference>
<dbReference type="GO" id="GO:0005829">
    <property type="term" value="C:cytosol"/>
    <property type="evidence" value="ECO:0007669"/>
    <property type="project" value="TreeGrafter"/>
</dbReference>
<comment type="similarity">
    <text evidence="3">Belongs to the TRAFAC class translation factor GTPase superfamily. Classic translation factor GTPase family. BipA subfamily.</text>
</comment>
<dbReference type="InterPro" id="IPR031157">
    <property type="entry name" value="G_TR_CS"/>
</dbReference>
<dbReference type="GO" id="GO:1990904">
    <property type="term" value="C:ribonucleoprotein complex"/>
    <property type="evidence" value="ECO:0007669"/>
    <property type="project" value="TreeGrafter"/>
</dbReference>
<comment type="subcellular location">
    <subcellularLocation>
        <location evidence="3">Cytoplasm</location>
    </subcellularLocation>
    <text evidence="3">Binds to ribosomes.</text>
</comment>
<evidence type="ECO:0000256" key="2">
    <source>
        <dbReference type="ARBA" id="ARBA00023134"/>
    </source>
</evidence>
<dbReference type="GO" id="GO:0043022">
    <property type="term" value="F:ribosome binding"/>
    <property type="evidence" value="ECO:0007669"/>
    <property type="project" value="UniProtKB-UniRule"/>
</dbReference>
<dbReference type="Gene3D" id="3.30.70.240">
    <property type="match status" value="1"/>
</dbReference>
<dbReference type="Gene3D" id="2.40.30.10">
    <property type="entry name" value="Translation factors"/>
    <property type="match status" value="1"/>
</dbReference>
<dbReference type="FunFam" id="3.40.50.300:FF:000055">
    <property type="entry name" value="GTP-binding protein TypA"/>
    <property type="match status" value="1"/>
</dbReference>
<dbReference type="InterPro" id="IPR004161">
    <property type="entry name" value="EFTu-like_2"/>
</dbReference>
<dbReference type="InterPro" id="IPR009000">
    <property type="entry name" value="Transl_B-barrel_sf"/>
</dbReference>
<dbReference type="NCBIfam" id="TIGR00231">
    <property type="entry name" value="small_GTP"/>
    <property type="match status" value="1"/>
</dbReference>
<evidence type="ECO:0000256" key="3">
    <source>
        <dbReference type="HAMAP-Rule" id="MF_00849"/>
    </source>
</evidence>
<dbReference type="SUPFAM" id="SSF52540">
    <property type="entry name" value="P-loop containing nucleoside triphosphate hydrolases"/>
    <property type="match status" value="1"/>
</dbReference>
<dbReference type="FunFam" id="3.30.70.240:FF:000002">
    <property type="entry name" value="GTP-binding protein TypA"/>
    <property type="match status" value="1"/>
</dbReference>
<dbReference type="GO" id="GO:0000049">
    <property type="term" value="F:tRNA binding"/>
    <property type="evidence" value="ECO:0007669"/>
    <property type="project" value="UniProtKB-KW"/>
</dbReference>
<keyword evidence="1 3" id="KW-0547">Nucleotide-binding</keyword>
<dbReference type="CDD" id="cd03691">
    <property type="entry name" value="BipA_TypA_II"/>
    <property type="match status" value="1"/>
</dbReference>
<keyword evidence="3" id="KW-0690">Ribosome biogenesis</keyword>
<dbReference type="AlphaFoldDB" id="A0A9D9GW43"/>
<dbReference type="Proteomes" id="UP000823634">
    <property type="component" value="Unassembled WGS sequence"/>
</dbReference>
<dbReference type="HAMAP" id="MF_00849">
    <property type="entry name" value="BipA"/>
    <property type="match status" value="1"/>
</dbReference>
<dbReference type="InterPro" id="IPR042116">
    <property type="entry name" value="TypA/BipA_C"/>
</dbReference>
<dbReference type="FunFam" id="2.40.50.250:FF:000001">
    <property type="entry name" value="GTP-binding protein TypA"/>
    <property type="match status" value="1"/>
</dbReference>
<dbReference type="CDD" id="cd01891">
    <property type="entry name" value="TypA_BipA"/>
    <property type="match status" value="1"/>
</dbReference>
<dbReference type="Gene3D" id="3.30.70.870">
    <property type="entry name" value="Elongation Factor G (Translational Gtpase), domain 3"/>
    <property type="match status" value="1"/>
</dbReference>
<reference evidence="5" key="2">
    <citation type="journal article" date="2021" name="PeerJ">
        <title>Extensive microbial diversity within the chicken gut microbiome revealed by metagenomics and culture.</title>
        <authorList>
            <person name="Gilroy R."/>
            <person name="Ravi A."/>
            <person name="Getino M."/>
            <person name="Pursley I."/>
            <person name="Horton D.L."/>
            <person name="Alikhan N.F."/>
            <person name="Baker D."/>
            <person name="Gharbi K."/>
            <person name="Hall N."/>
            <person name="Watson M."/>
            <person name="Adriaenssens E.M."/>
            <person name="Foster-Nyarko E."/>
            <person name="Jarju S."/>
            <person name="Secka A."/>
            <person name="Antonio M."/>
            <person name="Oren A."/>
            <person name="Chaudhuri R.R."/>
            <person name="La Ragione R."/>
            <person name="Hildebrand F."/>
            <person name="Pallen M.J."/>
        </authorList>
    </citation>
    <scope>NUCLEOTIDE SEQUENCE</scope>
    <source>
        <strain evidence="5">17113</strain>
    </source>
</reference>
<dbReference type="PROSITE" id="PS00301">
    <property type="entry name" value="G_TR_1"/>
    <property type="match status" value="1"/>
</dbReference>
<evidence type="ECO:0000259" key="4">
    <source>
        <dbReference type="PROSITE" id="PS51722"/>
    </source>
</evidence>
<dbReference type="InterPro" id="IPR047042">
    <property type="entry name" value="BipA_II"/>
</dbReference>
<reference evidence="5" key="1">
    <citation type="submission" date="2020-10" db="EMBL/GenBank/DDBJ databases">
        <authorList>
            <person name="Gilroy R."/>
        </authorList>
    </citation>
    <scope>NUCLEOTIDE SEQUENCE</scope>
    <source>
        <strain evidence="5">17113</strain>
    </source>
</reference>
<evidence type="ECO:0000256" key="1">
    <source>
        <dbReference type="ARBA" id="ARBA00022741"/>
    </source>
</evidence>
<dbReference type="InterPro" id="IPR000795">
    <property type="entry name" value="T_Tr_GTP-bd_dom"/>
</dbReference>
<dbReference type="EC" id="3.6.5.-" evidence="3"/>
<dbReference type="InterPro" id="IPR035647">
    <property type="entry name" value="EFG_III/V"/>
</dbReference>
<dbReference type="Gene3D" id="2.40.50.250">
    <property type="entry name" value="bipa protein"/>
    <property type="match status" value="1"/>
</dbReference>
<dbReference type="EMBL" id="JADINA010000039">
    <property type="protein sequence ID" value="MBO8426844.1"/>
    <property type="molecule type" value="Genomic_DNA"/>
</dbReference>
<comment type="subunit">
    <text evidence="3">Monomer.</text>
</comment>
<keyword evidence="3" id="KW-0820">tRNA-binding</keyword>
<keyword evidence="3" id="KW-0378">Hydrolase</keyword>
<dbReference type="GO" id="GO:0005525">
    <property type="term" value="F:GTP binding"/>
    <property type="evidence" value="ECO:0007669"/>
    <property type="project" value="UniProtKB-UniRule"/>
</dbReference>
<name>A0A9D9GW43_9FIRM</name>
<dbReference type="SMART" id="SM00838">
    <property type="entry name" value="EFG_C"/>
    <property type="match status" value="1"/>
</dbReference>
<dbReference type="GO" id="GO:0019843">
    <property type="term" value="F:rRNA binding"/>
    <property type="evidence" value="ECO:0007669"/>
    <property type="project" value="UniProtKB-KW"/>
</dbReference>
<keyword evidence="3" id="KW-0694">RNA-binding</keyword>
<keyword evidence="3" id="KW-0963">Cytoplasm</keyword>
<dbReference type="PANTHER" id="PTHR42908">
    <property type="entry name" value="TRANSLATION ELONGATION FACTOR-RELATED"/>
    <property type="match status" value="1"/>
</dbReference>
<dbReference type="GO" id="GO:0003924">
    <property type="term" value="F:GTPase activity"/>
    <property type="evidence" value="ECO:0007669"/>
    <property type="project" value="UniProtKB-UniRule"/>
</dbReference>
<dbReference type="PRINTS" id="PR00315">
    <property type="entry name" value="ELONGATNFCT"/>
</dbReference>
<dbReference type="FunFam" id="3.30.70.870:FF:000003">
    <property type="entry name" value="GTP-binding protein TypA"/>
    <property type="match status" value="1"/>
</dbReference>
<comment type="catalytic activity">
    <reaction evidence="3">
        <text>GTP + H2O = GDP + phosphate + H(+)</text>
        <dbReference type="Rhea" id="RHEA:19669"/>
        <dbReference type="ChEBI" id="CHEBI:15377"/>
        <dbReference type="ChEBI" id="CHEBI:15378"/>
        <dbReference type="ChEBI" id="CHEBI:37565"/>
        <dbReference type="ChEBI" id="CHEBI:43474"/>
        <dbReference type="ChEBI" id="CHEBI:58189"/>
    </reaction>
</comment>